<dbReference type="Pfam" id="PF00005">
    <property type="entry name" value="ABC_tran"/>
    <property type="match status" value="1"/>
</dbReference>
<gene>
    <name evidence="14" type="ORF">DFR47_10972</name>
</gene>
<dbReference type="SMART" id="SM00382">
    <property type="entry name" value="AAA"/>
    <property type="match status" value="1"/>
</dbReference>
<evidence type="ECO:0000313" key="14">
    <source>
        <dbReference type="EMBL" id="RBO91212.1"/>
    </source>
</evidence>
<keyword evidence="11" id="KW-0472">Membrane</keyword>
<evidence type="ECO:0000256" key="8">
    <source>
        <dbReference type="ARBA" id="ARBA00022856"/>
    </source>
</evidence>
<comment type="caution">
    <text evidence="14">The sequence shown here is derived from an EMBL/GenBank/DDBJ whole genome shotgun (WGS) entry which is preliminary data.</text>
</comment>
<dbReference type="Pfam" id="PF08352">
    <property type="entry name" value="oligo_HPY"/>
    <property type="match status" value="1"/>
</dbReference>
<dbReference type="AlphaFoldDB" id="A0A366DMA7"/>
<keyword evidence="7 14" id="KW-0067">ATP-binding</keyword>
<evidence type="ECO:0000256" key="9">
    <source>
        <dbReference type="ARBA" id="ARBA00022927"/>
    </source>
</evidence>
<dbReference type="PANTHER" id="PTHR43776:SF8">
    <property type="entry name" value="ABC TRANSPORTER, ATP-BINDING PROTEIN"/>
    <property type="match status" value="1"/>
</dbReference>
<organism evidence="14 15">
    <name type="scientific">Pseudochrobactrum asaccharolyticum</name>
    <dbReference type="NCBI Taxonomy" id="354351"/>
    <lineage>
        <taxon>Bacteria</taxon>
        <taxon>Pseudomonadati</taxon>
        <taxon>Pseudomonadota</taxon>
        <taxon>Alphaproteobacteria</taxon>
        <taxon>Hyphomicrobiales</taxon>
        <taxon>Brucellaceae</taxon>
        <taxon>Pseudochrobactrum</taxon>
    </lineage>
</organism>
<accession>A0A366DMA7</accession>
<dbReference type="EMBL" id="QNRH01000009">
    <property type="protein sequence ID" value="RBO91212.1"/>
    <property type="molecule type" value="Genomic_DNA"/>
</dbReference>
<keyword evidence="3" id="KW-0813">Transport</keyword>
<dbReference type="InterPro" id="IPR050319">
    <property type="entry name" value="ABC_transp_ATP-bind"/>
</dbReference>
<keyword evidence="10" id="KW-1278">Translocase</keyword>
<dbReference type="PROSITE" id="PS00211">
    <property type="entry name" value="ABC_TRANSPORTER_1"/>
    <property type="match status" value="1"/>
</dbReference>
<keyword evidence="9" id="KW-0653">Protein transport</keyword>
<reference evidence="14 15" key="1">
    <citation type="submission" date="2018-06" db="EMBL/GenBank/DDBJ databases">
        <title>Genomic Encyclopedia of Type Strains, Phase IV (KMG-IV): sequencing the most valuable type-strain genomes for metagenomic binning, comparative biology and taxonomic classification.</title>
        <authorList>
            <person name="Goeker M."/>
        </authorList>
    </citation>
    <scope>NUCLEOTIDE SEQUENCE [LARGE SCALE GENOMIC DNA]</scope>
    <source>
        <strain evidence="14 15">DSM 25619</strain>
    </source>
</reference>
<evidence type="ECO:0000256" key="3">
    <source>
        <dbReference type="ARBA" id="ARBA00022448"/>
    </source>
</evidence>
<dbReference type="NCBIfam" id="TIGR01727">
    <property type="entry name" value="oligo_HPY"/>
    <property type="match status" value="1"/>
</dbReference>
<dbReference type="RefSeq" id="WP_113945900.1">
    <property type="nucleotide sequence ID" value="NZ_JBHEEG010000010.1"/>
</dbReference>
<protein>
    <submittedName>
        <fullName evidence="14">Oligopeptide transport system ATP-binding protein</fullName>
    </submittedName>
</protein>
<dbReference type="Gene3D" id="3.40.50.300">
    <property type="entry name" value="P-loop containing nucleotide triphosphate hydrolases"/>
    <property type="match status" value="1"/>
</dbReference>
<name>A0A366DMA7_9HYPH</name>
<keyword evidence="4" id="KW-1003">Cell membrane</keyword>
<keyword evidence="6" id="KW-0547">Nucleotide-binding</keyword>
<evidence type="ECO:0000256" key="7">
    <source>
        <dbReference type="ARBA" id="ARBA00022840"/>
    </source>
</evidence>
<dbReference type="GO" id="GO:0055085">
    <property type="term" value="P:transmembrane transport"/>
    <property type="evidence" value="ECO:0007669"/>
    <property type="project" value="UniProtKB-ARBA"/>
</dbReference>
<evidence type="ECO:0000256" key="2">
    <source>
        <dbReference type="ARBA" id="ARBA00005417"/>
    </source>
</evidence>
<evidence type="ECO:0000313" key="15">
    <source>
        <dbReference type="Proteomes" id="UP000252893"/>
    </source>
</evidence>
<dbReference type="FunFam" id="3.40.50.300:FF:000016">
    <property type="entry name" value="Oligopeptide ABC transporter ATP-binding component"/>
    <property type="match status" value="1"/>
</dbReference>
<evidence type="ECO:0000259" key="13">
    <source>
        <dbReference type="PROSITE" id="PS50893"/>
    </source>
</evidence>
<evidence type="ECO:0000256" key="1">
    <source>
        <dbReference type="ARBA" id="ARBA00004417"/>
    </source>
</evidence>
<dbReference type="GO" id="GO:0005886">
    <property type="term" value="C:plasma membrane"/>
    <property type="evidence" value="ECO:0007669"/>
    <property type="project" value="UniProtKB-SubCell"/>
</dbReference>
<evidence type="ECO:0000256" key="10">
    <source>
        <dbReference type="ARBA" id="ARBA00022967"/>
    </source>
</evidence>
<evidence type="ECO:0000256" key="6">
    <source>
        <dbReference type="ARBA" id="ARBA00022741"/>
    </source>
</evidence>
<comment type="function">
    <text evidence="12">Probably part of an ABC transporter complex that could be involved in peptide import. Probably responsible for energy coupling to the transport system.</text>
</comment>
<evidence type="ECO:0000256" key="4">
    <source>
        <dbReference type="ARBA" id="ARBA00022475"/>
    </source>
</evidence>
<dbReference type="InterPro" id="IPR027417">
    <property type="entry name" value="P-loop_NTPase"/>
</dbReference>
<feature type="domain" description="ABC transporter" evidence="13">
    <location>
        <begin position="5"/>
        <end position="252"/>
    </location>
</feature>
<dbReference type="PROSITE" id="PS50893">
    <property type="entry name" value="ABC_TRANSPORTER_2"/>
    <property type="match status" value="1"/>
</dbReference>
<evidence type="ECO:0000256" key="5">
    <source>
        <dbReference type="ARBA" id="ARBA00022519"/>
    </source>
</evidence>
<dbReference type="InterPro" id="IPR017871">
    <property type="entry name" value="ABC_transporter-like_CS"/>
</dbReference>
<comment type="similarity">
    <text evidence="2">Belongs to the ABC transporter superfamily.</text>
</comment>
<evidence type="ECO:0000256" key="11">
    <source>
        <dbReference type="ARBA" id="ARBA00023136"/>
    </source>
</evidence>
<dbReference type="CDD" id="cd03257">
    <property type="entry name" value="ABC_NikE_OppD_transporters"/>
    <property type="match status" value="1"/>
</dbReference>
<comment type="subcellular location">
    <subcellularLocation>
        <location evidence="1">Cell inner membrane</location>
        <topology evidence="1">Peripheral membrane protein</topology>
    </subcellularLocation>
</comment>
<dbReference type="InterPro" id="IPR013563">
    <property type="entry name" value="Oligopep_ABC_C"/>
</dbReference>
<keyword evidence="15" id="KW-1185">Reference proteome</keyword>
<dbReference type="GO" id="GO:0016887">
    <property type="term" value="F:ATP hydrolysis activity"/>
    <property type="evidence" value="ECO:0007669"/>
    <property type="project" value="InterPro"/>
</dbReference>
<keyword evidence="8" id="KW-0571">Peptide transport</keyword>
<dbReference type="GO" id="GO:0015031">
    <property type="term" value="P:protein transport"/>
    <property type="evidence" value="ECO:0007669"/>
    <property type="project" value="UniProtKB-KW"/>
</dbReference>
<keyword evidence="5" id="KW-0997">Cell inner membrane</keyword>
<dbReference type="InterPro" id="IPR003439">
    <property type="entry name" value="ABC_transporter-like_ATP-bd"/>
</dbReference>
<dbReference type="PANTHER" id="PTHR43776">
    <property type="entry name" value="TRANSPORT ATP-BINDING PROTEIN"/>
    <property type="match status" value="1"/>
</dbReference>
<dbReference type="GO" id="GO:0005524">
    <property type="term" value="F:ATP binding"/>
    <property type="evidence" value="ECO:0007669"/>
    <property type="project" value="UniProtKB-KW"/>
</dbReference>
<dbReference type="InterPro" id="IPR003593">
    <property type="entry name" value="AAA+_ATPase"/>
</dbReference>
<evidence type="ECO:0000256" key="12">
    <source>
        <dbReference type="ARBA" id="ARBA00025070"/>
    </source>
</evidence>
<dbReference type="Proteomes" id="UP000252893">
    <property type="component" value="Unassembled WGS sequence"/>
</dbReference>
<dbReference type="GO" id="GO:0015833">
    <property type="term" value="P:peptide transport"/>
    <property type="evidence" value="ECO:0007669"/>
    <property type="project" value="UniProtKB-KW"/>
</dbReference>
<sequence>MNDIISVANLGRRFVTKRFLKKKEIFSAVRDVSFNVERGEIVGVVGESGCGKSTLARLLLRLLEPSKGTISFEGRDLASFSKGEMRQLRRKMQMVFQDPYSSIDPRFTVRNAVLEPYKVQGVSAGDTDKRVAELLNMVGLDASLANRYPHQLSGGQKQRVGIARALALNPSLIVLDEPTASLDVSVQAQIINLLDGLRRELGLTYIFISHDLNLVRYFCDRTIVMYAGRIVEMLPKYAAPSHPYTKMLMGSMFEPDPDNRREISNLTGEAPSGYNLPEGCAFASRCPFVKGLCLTEDPTLQHLQPEHQVACHYSKDISNERQAA</sequence>
<dbReference type="OrthoDB" id="9802264at2"/>
<proteinExistence type="inferred from homology"/>
<dbReference type="SUPFAM" id="SSF52540">
    <property type="entry name" value="P-loop containing nucleoside triphosphate hydrolases"/>
    <property type="match status" value="1"/>
</dbReference>